<dbReference type="Proteomes" id="UP000029553">
    <property type="component" value="Unassembled WGS sequence"/>
</dbReference>
<name>A0A096GRN0_COMTE</name>
<gene>
    <name evidence="1" type="ORF">P353_17065</name>
</gene>
<accession>A0A096GRN0</accession>
<protein>
    <submittedName>
        <fullName evidence="1">Uncharacterized protein</fullName>
    </submittedName>
</protein>
<proteinExistence type="predicted"/>
<dbReference type="RefSeq" id="WP_034371659.1">
    <property type="nucleotide sequence ID" value="NZ_AWOR01000057.1"/>
</dbReference>
<reference evidence="1 2" key="1">
    <citation type="submission" date="2013-09" db="EMBL/GenBank/DDBJ databases">
        <title>High correlation between genotypes and phenotypes of environmental bacteria Comamonas testosteroni strains.</title>
        <authorList>
            <person name="Liu L."/>
            <person name="Zhu W."/>
            <person name="Xia X."/>
            <person name="Xu B."/>
            <person name="Luo M."/>
            <person name="Wang G."/>
        </authorList>
    </citation>
    <scope>NUCLEOTIDE SEQUENCE [LARGE SCALE GENOMIC DNA]</scope>
    <source>
        <strain evidence="1 2">JL40</strain>
    </source>
</reference>
<dbReference type="EMBL" id="AWOR01000057">
    <property type="protein sequence ID" value="KGH27855.1"/>
    <property type="molecule type" value="Genomic_DNA"/>
</dbReference>
<evidence type="ECO:0000313" key="1">
    <source>
        <dbReference type="EMBL" id="KGH27855.1"/>
    </source>
</evidence>
<sequence length="109" mass="12189">MNHTGTVYLSRTPPQATKSACGVFQLELLVYDRLGTHHVEPWRVTWSGLNAQRFWDDFKSELTPGRALVVSLERARIHSLVCRPPRTEMLANVLSCALVPARSKEAACA</sequence>
<comment type="caution">
    <text evidence="1">The sequence shown here is derived from an EMBL/GenBank/DDBJ whole genome shotgun (WGS) entry which is preliminary data.</text>
</comment>
<dbReference type="AlphaFoldDB" id="A0A096GRN0"/>
<evidence type="ECO:0000313" key="2">
    <source>
        <dbReference type="Proteomes" id="UP000029553"/>
    </source>
</evidence>
<organism evidence="1 2">
    <name type="scientific">Comamonas testosteroni</name>
    <name type="common">Pseudomonas testosteroni</name>
    <dbReference type="NCBI Taxonomy" id="285"/>
    <lineage>
        <taxon>Bacteria</taxon>
        <taxon>Pseudomonadati</taxon>
        <taxon>Pseudomonadota</taxon>
        <taxon>Betaproteobacteria</taxon>
        <taxon>Burkholderiales</taxon>
        <taxon>Comamonadaceae</taxon>
        <taxon>Comamonas</taxon>
    </lineage>
</organism>